<accession>A0A7X0H942</accession>
<dbReference type="InterPro" id="IPR032710">
    <property type="entry name" value="NTF2-like_dom_sf"/>
</dbReference>
<dbReference type="Gene3D" id="3.10.450.50">
    <property type="match status" value="1"/>
</dbReference>
<name>A0A7X0H942_9BACT</name>
<dbReference type="Proteomes" id="UP000541810">
    <property type="component" value="Unassembled WGS sequence"/>
</dbReference>
<feature type="domain" description="SnoaL-like" evidence="1">
    <location>
        <begin position="13"/>
        <end position="129"/>
    </location>
</feature>
<evidence type="ECO:0000313" key="3">
    <source>
        <dbReference type="Proteomes" id="UP000541810"/>
    </source>
</evidence>
<dbReference type="RefSeq" id="WP_184677644.1">
    <property type="nucleotide sequence ID" value="NZ_JACHGY010000001.1"/>
</dbReference>
<protein>
    <submittedName>
        <fullName evidence="2">Ketosteroid isomerase-like protein</fullName>
    </submittedName>
</protein>
<evidence type="ECO:0000313" key="2">
    <source>
        <dbReference type="EMBL" id="MBB6430105.1"/>
    </source>
</evidence>
<dbReference type="AlphaFoldDB" id="A0A7X0H942"/>
<comment type="caution">
    <text evidence="2">The sequence shown here is derived from an EMBL/GenBank/DDBJ whole genome shotgun (WGS) entry which is preliminary data.</text>
</comment>
<reference evidence="2 3" key="1">
    <citation type="submission" date="2020-08" db="EMBL/GenBank/DDBJ databases">
        <title>Genomic Encyclopedia of Type Strains, Phase IV (KMG-IV): sequencing the most valuable type-strain genomes for metagenomic binning, comparative biology and taxonomic classification.</title>
        <authorList>
            <person name="Goeker M."/>
        </authorList>
    </citation>
    <scope>NUCLEOTIDE SEQUENCE [LARGE SCALE GENOMIC DNA]</scope>
    <source>
        <strain evidence="2 3">DSM 103725</strain>
    </source>
</reference>
<gene>
    <name evidence="2" type="ORF">HNQ40_001911</name>
</gene>
<dbReference type="EMBL" id="JACHGY010000001">
    <property type="protein sequence ID" value="MBB6430105.1"/>
    <property type="molecule type" value="Genomic_DNA"/>
</dbReference>
<proteinExistence type="predicted"/>
<keyword evidence="3" id="KW-1185">Reference proteome</keyword>
<organism evidence="2 3">
    <name type="scientific">Algisphaera agarilytica</name>
    <dbReference type="NCBI Taxonomy" id="1385975"/>
    <lineage>
        <taxon>Bacteria</taxon>
        <taxon>Pseudomonadati</taxon>
        <taxon>Planctomycetota</taxon>
        <taxon>Phycisphaerae</taxon>
        <taxon>Phycisphaerales</taxon>
        <taxon>Phycisphaeraceae</taxon>
        <taxon>Algisphaera</taxon>
    </lineage>
</organism>
<keyword evidence="2" id="KW-0413">Isomerase</keyword>
<evidence type="ECO:0000259" key="1">
    <source>
        <dbReference type="Pfam" id="PF20409"/>
    </source>
</evidence>
<dbReference type="GO" id="GO:0016853">
    <property type="term" value="F:isomerase activity"/>
    <property type="evidence" value="ECO:0007669"/>
    <property type="project" value="UniProtKB-KW"/>
</dbReference>
<dbReference type="InterPro" id="IPR046860">
    <property type="entry name" value="SnoaL_5"/>
</dbReference>
<dbReference type="Pfam" id="PF20409">
    <property type="entry name" value="SnoaL_5"/>
    <property type="match status" value="1"/>
</dbReference>
<dbReference type="SUPFAM" id="SSF54427">
    <property type="entry name" value="NTF2-like"/>
    <property type="match status" value="1"/>
</dbReference>
<sequence length="136" mass="15190">MSESLQATLAVGKQLVDYCNQGQHREAINELYADDAKHIEACAMGDDMPQVTEGKEALLKMNDWWDNAHDVHGMEIKGPFPHDNGSFAVWMSIDCTAKEGPMAGQRMQMEEVCLYAVKDGKISQVEFYWDPTGYGA</sequence>